<dbReference type="RefSeq" id="XP_053019730.1">
    <property type="nucleotide sequence ID" value="XM_053168530.1"/>
</dbReference>
<protein>
    <recommendedName>
        <fullName evidence="3">EF-hand domain-containing protein</fullName>
    </recommendedName>
</protein>
<keyword evidence="2" id="KW-1185">Reference proteome</keyword>
<dbReference type="EMBL" id="CP110424">
    <property type="protein sequence ID" value="WAQ84175.1"/>
    <property type="molecule type" value="Genomic_DNA"/>
</dbReference>
<name>A0ABY7CGG2_9BASI</name>
<sequence>MEDPHPSAPQLSEWLSAQPKIARQALSLQMPKPQLLTAPHHQLHLFRRRGLGFTTSSLPQELKELAENQDSDGSGT</sequence>
<dbReference type="Proteomes" id="UP001164743">
    <property type="component" value="Chromosome 4A"/>
</dbReference>
<gene>
    <name evidence="1" type="ORF">PtA15_4A627</name>
</gene>
<reference evidence="1" key="1">
    <citation type="submission" date="2022-10" db="EMBL/GenBank/DDBJ databases">
        <title>Puccinia triticina Genome sequencing and assembly.</title>
        <authorList>
            <person name="Li C."/>
        </authorList>
    </citation>
    <scope>NUCLEOTIDE SEQUENCE</scope>
    <source>
        <strain evidence="1">Pt15</strain>
    </source>
</reference>
<accession>A0ABY7CGG2</accession>
<evidence type="ECO:0000313" key="2">
    <source>
        <dbReference type="Proteomes" id="UP001164743"/>
    </source>
</evidence>
<dbReference type="GeneID" id="77809425"/>
<proteinExistence type="predicted"/>
<evidence type="ECO:0008006" key="3">
    <source>
        <dbReference type="Google" id="ProtNLM"/>
    </source>
</evidence>
<organism evidence="1 2">
    <name type="scientific">Puccinia triticina</name>
    <dbReference type="NCBI Taxonomy" id="208348"/>
    <lineage>
        <taxon>Eukaryota</taxon>
        <taxon>Fungi</taxon>
        <taxon>Dikarya</taxon>
        <taxon>Basidiomycota</taxon>
        <taxon>Pucciniomycotina</taxon>
        <taxon>Pucciniomycetes</taxon>
        <taxon>Pucciniales</taxon>
        <taxon>Pucciniaceae</taxon>
        <taxon>Puccinia</taxon>
    </lineage>
</organism>
<evidence type="ECO:0000313" key="1">
    <source>
        <dbReference type="EMBL" id="WAQ84175.1"/>
    </source>
</evidence>